<accession>A0A6J5QD42</accession>
<gene>
    <name evidence="1" type="ORF">UFOVP1033_124</name>
    <name evidence="2" type="ORF">UFOVP1631_124</name>
</gene>
<organism evidence="1">
    <name type="scientific">uncultured Caudovirales phage</name>
    <dbReference type="NCBI Taxonomy" id="2100421"/>
    <lineage>
        <taxon>Viruses</taxon>
        <taxon>Duplodnaviria</taxon>
        <taxon>Heunggongvirae</taxon>
        <taxon>Uroviricota</taxon>
        <taxon>Caudoviricetes</taxon>
        <taxon>Peduoviridae</taxon>
        <taxon>Maltschvirus</taxon>
        <taxon>Maltschvirus maltsch</taxon>
    </lineage>
</organism>
<name>A0A6J5QD42_9CAUD</name>
<dbReference type="EMBL" id="LR797501">
    <property type="protein sequence ID" value="CAB4220983.1"/>
    <property type="molecule type" value="Genomic_DNA"/>
</dbReference>
<reference evidence="1" key="1">
    <citation type="submission" date="2020-05" db="EMBL/GenBank/DDBJ databases">
        <authorList>
            <person name="Chiriac C."/>
            <person name="Salcher M."/>
            <person name="Ghai R."/>
            <person name="Kavagutti S V."/>
        </authorList>
    </citation>
    <scope>NUCLEOTIDE SEQUENCE</scope>
</reference>
<evidence type="ECO:0000313" key="1">
    <source>
        <dbReference type="EMBL" id="CAB4179441.1"/>
    </source>
</evidence>
<dbReference type="EMBL" id="LR796981">
    <property type="protein sequence ID" value="CAB4179441.1"/>
    <property type="molecule type" value="Genomic_DNA"/>
</dbReference>
<evidence type="ECO:0000313" key="2">
    <source>
        <dbReference type="EMBL" id="CAB4220983.1"/>
    </source>
</evidence>
<protein>
    <submittedName>
        <fullName evidence="1">Uncharacterized protein</fullName>
    </submittedName>
</protein>
<sequence length="64" mass="7374">MKIGPYTLRKPWVKYVNLELDFETQVTRAIMNSIRSDIVANIIALDLCDVECDVISYLEKTARP</sequence>
<proteinExistence type="predicted"/>